<dbReference type="Proteomes" id="UP000578686">
    <property type="component" value="Unassembled WGS sequence"/>
</dbReference>
<dbReference type="InterPro" id="IPR038020">
    <property type="entry name" value="MbtH-like_sf"/>
</dbReference>
<dbReference type="RefSeq" id="WP_167968097.1">
    <property type="nucleotide sequence ID" value="NZ_BHZG01000510.1"/>
</dbReference>
<comment type="caution">
    <text evidence="2">The sequence shown here is derived from an EMBL/GenBank/DDBJ whole genome shotgun (WGS) entry which is preliminary data.</text>
</comment>
<reference evidence="2 3" key="1">
    <citation type="submission" date="2020-03" db="EMBL/GenBank/DDBJ databases">
        <title>Draft genome of Streptomyces sp. ventii, isolated from the Axial Seamount in the Pacific Ocean, and resequencing of the two type strains Streptomyces lonarensis strain NCL 716 and Streptomyces bohaiensis strain 11A07.</title>
        <authorList>
            <person name="Loughran R.M."/>
            <person name="Pfannmuller K.M."/>
            <person name="Wasson B.J."/>
            <person name="Deadmond M.C."/>
            <person name="Paddock B.E."/>
            <person name="Koyack M.J."/>
            <person name="Gallegos D.A."/>
            <person name="Mitchell E.A."/>
            <person name="Ushijima B."/>
            <person name="Saw J.H."/>
            <person name="Mcphail K.L."/>
            <person name="Videau P."/>
        </authorList>
    </citation>
    <scope>NUCLEOTIDE SEQUENCE [LARGE SCALE GENOMIC DNA]</scope>
    <source>
        <strain evidence="2 3">NCL716</strain>
    </source>
</reference>
<dbReference type="PANTHER" id="PTHR38444">
    <property type="entry name" value="ENTEROBACTIN BIOSYNTHESIS PROTEIN YBDZ"/>
    <property type="match status" value="1"/>
</dbReference>
<evidence type="ECO:0000259" key="1">
    <source>
        <dbReference type="SMART" id="SM00923"/>
    </source>
</evidence>
<dbReference type="SUPFAM" id="SSF160582">
    <property type="entry name" value="MbtH-like"/>
    <property type="match status" value="1"/>
</dbReference>
<protein>
    <submittedName>
        <fullName evidence="2">MbtH family protein</fullName>
    </submittedName>
</protein>
<dbReference type="InterPro" id="IPR037407">
    <property type="entry name" value="MLP_fam"/>
</dbReference>
<dbReference type="EMBL" id="JAAVJD010000015">
    <property type="protein sequence ID" value="NJQ04800.1"/>
    <property type="molecule type" value="Genomic_DNA"/>
</dbReference>
<keyword evidence="3" id="KW-1185">Reference proteome</keyword>
<gene>
    <name evidence="2" type="ORF">HCN56_04180</name>
</gene>
<accession>A0A7X6HXX6</accession>
<name>A0A7X6HXX6_9ACTN</name>
<organism evidence="2 3">
    <name type="scientific">Streptomyces lonarensis</name>
    <dbReference type="NCBI Taxonomy" id="700599"/>
    <lineage>
        <taxon>Bacteria</taxon>
        <taxon>Bacillati</taxon>
        <taxon>Actinomycetota</taxon>
        <taxon>Actinomycetes</taxon>
        <taxon>Kitasatosporales</taxon>
        <taxon>Streptomycetaceae</taxon>
        <taxon>Streptomyces</taxon>
    </lineage>
</organism>
<dbReference type="GO" id="GO:0005829">
    <property type="term" value="C:cytosol"/>
    <property type="evidence" value="ECO:0007669"/>
    <property type="project" value="TreeGrafter"/>
</dbReference>
<feature type="domain" description="MbtH-like" evidence="1">
    <location>
        <begin position="3"/>
        <end position="53"/>
    </location>
</feature>
<dbReference type="GO" id="GO:0019290">
    <property type="term" value="P:siderophore biosynthetic process"/>
    <property type="evidence" value="ECO:0007669"/>
    <property type="project" value="TreeGrafter"/>
</dbReference>
<dbReference type="Gene3D" id="3.90.820.10">
    <property type="entry name" value="Structural Genomics, Unknown Function 30-nov-00 1gh9 Mol_id"/>
    <property type="match status" value="1"/>
</dbReference>
<evidence type="ECO:0000313" key="2">
    <source>
        <dbReference type="EMBL" id="NJQ04800.1"/>
    </source>
</evidence>
<dbReference type="InterPro" id="IPR005153">
    <property type="entry name" value="MbtH-like_dom"/>
</dbReference>
<proteinExistence type="predicted"/>
<sequence>MTNPFDDPAVQHRVLVNDEGQHSLWPEFAAIPDGWDEVLAPAERATCLEYVDRNWTDLTPRSAMAAAE</sequence>
<evidence type="ECO:0000313" key="3">
    <source>
        <dbReference type="Proteomes" id="UP000578686"/>
    </source>
</evidence>
<dbReference type="SMART" id="SM00923">
    <property type="entry name" value="MbtH"/>
    <property type="match status" value="1"/>
</dbReference>
<dbReference type="Pfam" id="PF03621">
    <property type="entry name" value="MbtH"/>
    <property type="match status" value="1"/>
</dbReference>
<dbReference type="PANTHER" id="PTHR38444:SF1">
    <property type="entry name" value="ENTEROBACTIN BIOSYNTHESIS PROTEIN YBDZ"/>
    <property type="match status" value="1"/>
</dbReference>
<dbReference type="AlphaFoldDB" id="A0A7X6HXX6"/>